<feature type="compositionally biased region" description="Low complexity" evidence="1">
    <location>
        <begin position="15"/>
        <end position="24"/>
    </location>
</feature>
<dbReference type="Proteomes" id="UP000275078">
    <property type="component" value="Unassembled WGS sequence"/>
</dbReference>
<feature type="region of interest" description="Disordered" evidence="1">
    <location>
        <begin position="245"/>
        <end position="274"/>
    </location>
</feature>
<feature type="compositionally biased region" description="Acidic residues" evidence="1">
    <location>
        <begin position="63"/>
        <end position="76"/>
    </location>
</feature>
<evidence type="ECO:0008006" key="4">
    <source>
        <dbReference type="Google" id="ProtNLM"/>
    </source>
</evidence>
<evidence type="ECO:0000256" key="1">
    <source>
        <dbReference type="SAM" id="MobiDB-lite"/>
    </source>
</evidence>
<feature type="compositionally biased region" description="Polar residues" evidence="1">
    <location>
        <begin position="25"/>
        <end position="37"/>
    </location>
</feature>
<reference evidence="2 3" key="1">
    <citation type="journal article" date="2018" name="Nat. Ecol. Evol.">
        <title>Pezizomycetes genomes reveal the molecular basis of ectomycorrhizal truffle lifestyle.</title>
        <authorList>
            <person name="Murat C."/>
            <person name="Payen T."/>
            <person name="Noel B."/>
            <person name="Kuo A."/>
            <person name="Morin E."/>
            <person name="Chen J."/>
            <person name="Kohler A."/>
            <person name="Krizsan K."/>
            <person name="Balestrini R."/>
            <person name="Da Silva C."/>
            <person name="Montanini B."/>
            <person name="Hainaut M."/>
            <person name="Levati E."/>
            <person name="Barry K.W."/>
            <person name="Belfiori B."/>
            <person name="Cichocki N."/>
            <person name="Clum A."/>
            <person name="Dockter R.B."/>
            <person name="Fauchery L."/>
            <person name="Guy J."/>
            <person name="Iotti M."/>
            <person name="Le Tacon F."/>
            <person name="Lindquist E.A."/>
            <person name="Lipzen A."/>
            <person name="Malagnac F."/>
            <person name="Mello A."/>
            <person name="Molinier V."/>
            <person name="Miyauchi S."/>
            <person name="Poulain J."/>
            <person name="Riccioni C."/>
            <person name="Rubini A."/>
            <person name="Sitrit Y."/>
            <person name="Splivallo R."/>
            <person name="Traeger S."/>
            <person name="Wang M."/>
            <person name="Zifcakova L."/>
            <person name="Wipf D."/>
            <person name="Zambonelli A."/>
            <person name="Paolocci F."/>
            <person name="Nowrousian M."/>
            <person name="Ottonello S."/>
            <person name="Baldrian P."/>
            <person name="Spatafora J.W."/>
            <person name="Henrissat B."/>
            <person name="Nagy L.G."/>
            <person name="Aury J.M."/>
            <person name="Wincker P."/>
            <person name="Grigoriev I.V."/>
            <person name="Bonfante P."/>
            <person name="Martin F.M."/>
        </authorList>
    </citation>
    <scope>NUCLEOTIDE SEQUENCE [LARGE SCALE GENOMIC DNA]</scope>
    <source>
        <strain evidence="2 3">RN42</strain>
    </source>
</reference>
<protein>
    <recommendedName>
        <fullName evidence="4">F-box domain-containing protein</fullName>
    </recommendedName>
</protein>
<feature type="compositionally biased region" description="Polar residues" evidence="1">
    <location>
        <begin position="89"/>
        <end position="98"/>
    </location>
</feature>
<feature type="compositionally biased region" description="Polar residues" evidence="1">
    <location>
        <begin position="45"/>
        <end position="56"/>
    </location>
</feature>
<accession>A0A3N4IJS1</accession>
<evidence type="ECO:0000313" key="2">
    <source>
        <dbReference type="EMBL" id="RPA86402.1"/>
    </source>
</evidence>
<proteinExistence type="predicted"/>
<gene>
    <name evidence="2" type="ORF">BJ508DRAFT_321543</name>
</gene>
<sequence>MARSSSVSSRRRTTTSKPRTPITRQNSTLSSKPTQRTLRARISKPSYTEQYSQCSQETRDLLQEDELYSSSDDEFDIAPKSTKRKHSDFSPNAESNPNESKRSRQADSEPTEALATHSEITAPVASTGRPAILEVPAEILQDICFLLPFASDAVPLLLTCRIMYNKLSNNFFWFKRRRQFIQYYHDNFYGAVKRDMEEAYDDKTDYRSLVIKAYSGNTGFLAREAAAKRAIAKAEAESASASVSASDTSSASGSSTSPEPTVKQKKRRAKKGEAKAKADTIVRCQICCMQRAFKHWDTFNKALCPSCYELHAIDRSQVAFLKKLRESEMRCQYRLTGRTRRNTYWRPDVEKEVALQYPGRTLDGMVEEHKEKKAAKERENAEFRQRHRERLIETFMTTWEDSKYDKFREIITEENMKNFAQEVSNSSLTRKGFRVKKTDYEQAWLDQQVTPFFRIFDDDCEHIDQIDDYAIRSRLFTIKQTIQSFHQGRFIAADMGVEYRAGHESSDGRFAVGVCKVCYDDLRFKRLSSDGDSMRQSHADLSYQSACSLSYHYASRHTKIALSRENHENGEWFGFLTGVPGMEPVRVADRVEVPQIPALPPWPETFVYVGSEEDTSGAVIGETSDGQSIPSVLPSDYLAELAV</sequence>
<evidence type="ECO:0000313" key="3">
    <source>
        <dbReference type="Proteomes" id="UP000275078"/>
    </source>
</evidence>
<name>A0A3N4IJS1_ASCIM</name>
<dbReference type="EMBL" id="ML119649">
    <property type="protein sequence ID" value="RPA86402.1"/>
    <property type="molecule type" value="Genomic_DNA"/>
</dbReference>
<feature type="compositionally biased region" description="Low complexity" evidence="1">
    <location>
        <begin position="245"/>
        <end position="257"/>
    </location>
</feature>
<dbReference type="AlphaFoldDB" id="A0A3N4IJS1"/>
<keyword evidence="3" id="KW-1185">Reference proteome</keyword>
<feature type="region of interest" description="Disordered" evidence="1">
    <location>
        <begin position="1"/>
        <end position="120"/>
    </location>
</feature>
<organism evidence="2 3">
    <name type="scientific">Ascobolus immersus RN42</name>
    <dbReference type="NCBI Taxonomy" id="1160509"/>
    <lineage>
        <taxon>Eukaryota</taxon>
        <taxon>Fungi</taxon>
        <taxon>Dikarya</taxon>
        <taxon>Ascomycota</taxon>
        <taxon>Pezizomycotina</taxon>
        <taxon>Pezizomycetes</taxon>
        <taxon>Pezizales</taxon>
        <taxon>Ascobolaceae</taxon>
        <taxon>Ascobolus</taxon>
    </lineage>
</organism>